<keyword evidence="2" id="KW-1185">Reference proteome</keyword>
<dbReference type="Proteomes" id="UP001196413">
    <property type="component" value="Unassembled WGS sequence"/>
</dbReference>
<name>A0AAD5NB55_PARTN</name>
<accession>A0AAD5NB55</accession>
<dbReference type="AlphaFoldDB" id="A0AAD5NB55"/>
<evidence type="ECO:0000313" key="2">
    <source>
        <dbReference type="Proteomes" id="UP001196413"/>
    </source>
</evidence>
<sequence>MIETCSYCKPLIYYTFIQAFNKIPCTFASMMLLSDSLEGDIANFNCKEYLGEKFEKDLCIFYRD</sequence>
<comment type="caution">
    <text evidence="1">The sequence shown here is derived from an EMBL/GenBank/DDBJ whole genome shotgun (WGS) entry which is preliminary data.</text>
</comment>
<protein>
    <submittedName>
        <fullName evidence="1">Uncharacterized protein</fullName>
    </submittedName>
</protein>
<proteinExistence type="predicted"/>
<dbReference type="EMBL" id="JAHQIW010004953">
    <property type="protein sequence ID" value="KAJ1364354.1"/>
    <property type="molecule type" value="Genomic_DNA"/>
</dbReference>
<evidence type="ECO:0000313" key="1">
    <source>
        <dbReference type="EMBL" id="KAJ1364354.1"/>
    </source>
</evidence>
<reference evidence="1" key="1">
    <citation type="submission" date="2021-06" db="EMBL/GenBank/DDBJ databases">
        <title>Parelaphostrongylus tenuis whole genome reference sequence.</title>
        <authorList>
            <person name="Garwood T.J."/>
            <person name="Larsen P.A."/>
            <person name="Fountain-Jones N.M."/>
            <person name="Garbe J.R."/>
            <person name="Macchietto M.G."/>
            <person name="Kania S.A."/>
            <person name="Gerhold R.W."/>
            <person name="Richards J.E."/>
            <person name="Wolf T.M."/>
        </authorList>
    </citation>
    <scope>NUCLEOTIDE SEQUENCE</scope>
    <source>
        <strain evidence="1">MNPRO001-30</strain>
        <tissue evidence="1">Meninges</tissue>
    </source>
</reference>
<organism evidence="1 2">
    <name type="scientific">Parelaphostrongylus tenuis</name>
    <name type="common">Meningeal worm</name>
    <dbReference type="NCBI Taxonomy" id="148309"/>
    <lineage>
        <taxon>Eukaryota</taxon>
        <taxon>Metazoa</taxon>
        <taxon>Ecdysozoa</taxon>
        <taxon>Nematoda</taxon>
        <taxon>Chromadorea</taxon>
        <taxon>Rhabditida</taxon>
        <taxon>Rhabditina</taxon>
        <taxon>Rhabditomorpha</taxon>
        <taxon>Strongyloidea</taxon>
        <taxon>Metastrongylidae</taxon>
        <taxon>Parelaphostrongylus</taxon>
    </lineage>
</organism>
<gene>
    <name evidence="1" type="ORF">KIN20_024437</name>
</gene>